<dbReference type="NCBIfam" id="TIGR02232">
    <property type="entry name" value="myxo_disulf_rpt"/>
    <property type="match status" value="6"/>
</dbReference>
<feature type="transmembrane region" description="Helical" evidence="4">
    <location>
        <begin position="1508"/>
        <end position="1532"/>
    </location>
</feature>
<dbReference type="STRING" id="857967.G0QUB4"/>
<dbReference type="OMA" id="RICKIET"/>
<keyword evidence="2" id="KW-0677">Repeat</keyword>
<dbReference type="PANTHER" id="PTHR46130:SF3">
    <property type="entry name" value="CHROMOSOME UNDETERMINED SCAFFOLD_33, WHOLE GENOME SHOTGUN SEQUENCE"/>
    <property type="match status" value="1"/>
</dbReference>
<proteinExistence type="predicted"/>
<feature type="transmembrane region" description="Helical" evidence="4">
    <location>
        <begin position="1447"/>
        <end position="1467"/>
    </location>
</feature>
<evidence type="ECO:0000256" key="1">
    <source>
        <dbReference type="ARBA" id="ARBA00022729"/>
    </source>
</evidence>
<evidence type="ECO:0000256" key="3">
    <source>
        <dbReference type="ARBA" id="ARBA00023157"/>
    </source>
</evidence>
<dbReference type="eggNOG" id="KOG3525">
    <property type="taxonomic scope" value="Eukaryota"/>
</dbReference>
<keyword evidence="1" id="KW-0732">Signal</keyword>
<dbReference type="RefSeq" id="XP_004034672.1">
    <property type="nucleotide sequence ID" value="XM_004034624.1"/>
</dbReference>
<dbReference type="GO" id="GO:0006508">
    <property type="term" value="P:proteolysis"/>
    <property type="evidence" value="ECO:0007669"/>
    <property type="project" value="TreeGrafter"/>
</dbReference>
<keyword evidence="6" id="KW-1185">Reference proteome</keyword>
<keyword evidence="4" id="KW-1133">Transmembrane helix</keyword>
<dbReference type="EMBL" id="GL983907">
    <property type="protein sequence ID" value="EGR31186.1"/>
    <property type="molecule type" value="Genomic_DNA"/>
</dbReference>
<dbReference type="SUPFAM" id="SSF57184">
    <property type="entry name" value="Growth factor receptor domain"/>
    <property type="match status" value="3"/>
</dbReference>
<evidence type="ECO:0000256" key="2">
    <source>
        <dbReference type="ARBA" id="ARBA00022737"/>
    </source>
</evidence>
<dbReference type="GO" id="GO:0007166">
    <property type="term" value="P:cell surface receptor signaling pathway"/>
    <property type="evidence" value="ECO:0007669"/>
    <property type="project" value="TreeGrafter"/>
</dbReference>
<dbReference type="GO" id="GO:0005615">
    <property type="term" value="C:extracellular space"/>
    <property type="evidence" value="ECO:0007669"/>
    <property type="project" value="TreeGrafter"/>
</dbReference>
<evidence type="ECO:0000313" key="5">
    <source>
        <dbReference type="EMBL" id="EGR31186.1"/>
    </source>
</evidence>
<gene>
    <name evidence="5" type="ORF">IMG5_116120</name>
</gene>
<dbReference type="Pfam" id="PF13948">
    <property type="entry name" value="DUF4215"/>
    <property type="match status" value="6"/>
</dbReference>
<dbReference type="OrthoDB" id="290850at2759"/>
<feature type="transmembrane region" description="Helical" evidence="4">
    <location>
        <begin position="1289"/>
        <end position="1314"/>
    </location>
</feature>
<keyword evidence="4" id="KW-0472">Membrane</keyword>
<evidence type="ECO:0000256" key="4">
    <source>
        <dbReference type="SAM" id="Phobius"/>
    </source>
</evidence>
<keyword evidence="4" id="KW-0812">Transmembrane</keyword>
<protein>
    <recommendedName>
        <fullName evidence="7">Insulin-like growth factor binding protein, N-terminal</fullName>
    </recommendedName>
</protein>
<dbReference type="InterPro" id="IPR006212">
    <property type="entry name" value="Furin_repeat"/>
</dbReference>
<feature type="transmembrane region" description="Helical" evidence="4">
    <location>
        <begin position="1366"/>
        <end position="1387"/>
    </location>
</feature>
<dbReference type="GO" id="GO:0004222">
    <property type="term" value="F:metalloendopeptidase activity"/>
    <property type="evidence" value="ECO:0007669"/>
    <property type="project" value="TreeGrafter"/>
</dbReference>
<sequence>MVQYSTSSSRSYIYNQAFNYQVGSWFFIGISYELDTGYISFFAWQPSKDLVLKTLRISLGSGFHSNFDASTLLQILYWGNYKRFCGSIDKFIYFPQYSFQNELQWYNYALVDNQLKFQQLFYYRFEVANSQIVSDFGNKLQKNDLDIKSLAITPQKGLELEKSVFLSINDFAWNNQKAFVISFWIIIPTGFQINSGELVLFSKLTKKTLFQVLVYIPLSNPKAFSIKIKLNNNQYSDDSINFTIGNTPFQVQISLALPDSGFGYNEKYVLKVDYSGGKTSGYIYYSVGTDNFWDETEQVSTQIGSSSNDFTGKIYISHLKLIEGFQLFIGNINTDCMQNCSSTFATFGYIQCLRCSYTYFEQNGQCFSSCPSSLYGMNNTPFRTCSLCDAACQKCTGAFSTAVSPLPVTDTINCTACTANYFIESSNMCVATCTATKVGNTKTQTCTLCGNGNMDIGENCDDQNFNDNDGCTNCQIDFGYVCDNSTPPSVCTLKCGNGKRTVDEECDDGNYINNDGCTNCIIDPGYQCTGGTPTTSDTCIKLCGNGIQDSFEECDDGNQIAGDGCTNCTVDIGFQCIGFGIGTCVKLCGDLKRDQYEQCDVGPSANAISQAGCQNCKITIGYSCTGGSNTSNDVCTKLCGNGVRDIGEECDDGNTLSGDGCSSDCEIEQDYYCENGSITSKDICTALLAICGDGRRHSTEQCDDEKQSLGCQTCQITKGYECKGGTTKTADKCKIICGDGIKVKYEECDDGNTIAGDGCDQNCQIERNYVCTPSLDVFQESPSICENKCGNGQRDQNEECDDENTNNFDGCSEFCTIELGFGCENFVEGGRDNCFKCVQNCARCNGKAIENCIQCLPGNFMNQRTNQCQQSCPQSFYPNLLNQQCIECKEKNCQTCSSSKEKSCLRCYQNYLLHKGKCYENYCPEGSFSFLNPLIGLECKICKFPCAICGSESDCFECTDLYYLEKKTGSCELCNMDSKCLQCTFEEKLCTKCTLGYYPEKDACLEIREACGDGYYHLKEECDDGNNTNGDGCSSECKIETGFKCKLLKNEGPFQCFENRMTLVYLKQSKTSYSNMYIVFERILKKKPSKLDSVIDIQLKIENLNQKLYNYTAFFISNNTIRVEFQFQNTIRNKKIALNFGEYFQSIVTDAHGYQWDGNFKPVQSDMSYFIKYTSDEVKQAESVAISFVVLSLLAITGVSIGYIYNFGQGRIYKFVEILQSIGLLRFLNVRHDILAQKMFFYIDLIYNMRAMYNPLIKAGNNKIISNEQINNYIFVRQEILNLNFLQNAFGTALLIFAIMFFIQILNYIILKVVKNEKVNYLSESFHKHMKFSGYLRMFEWLFYYFLVSFFAFFQQNSFFSNQLEIASFSICVLFMIFLIFITFFLFKKVILYKNISQRTDYFEKFKCIFDGIQFDILKARVYIFFPYFLKILYVIFILFLYEFPTIQIFMCIFCRLLNIILVFTLNPFHFPFIKLKEVASEMFLIVFLAIQFFAIDENTLQSTQRITSISLIVLLYIFVLGYCFTILWTFIQDDIIFEPHMIVPDNFNPNDWIEKKQSNKVFPIPQNDIHQQQDEINNDMHDDFGKIQQFDKIQKNDSEYINQEQTDNN</sequence>
<evidence type="ECO:0000313" key="6">
    <source>
        <dbReference type="Proteomes" id="UP000008983"/>
    </source>
</evidence>
<accession>G0QUB4</accession>
<feature type="transmembrane region" description="Helical" evidence="4">
    <location>
        <begin position="1335"/>
        <end position="1354"/>
    </location>
</feature>
<dbReference type="Proteomes" id="UP000008983">
    <property type="component" value="Unassembled WGS sequence"/>
</dbReference>
<dbReference type="InParanoid" id="G0QUB4"/>
<reference evidence="5 6" key="1">
    <citation type="submission" date="2011-07" db="EMBL/GenBank/DDBJ databases">
        <authorList>
            <person name="Coyne R."/>
            <person name="Brami D."/>
            <person name="Johnson J."/>
            <person name="Hostetler J."/>
            <person name="Hannick L."/>
            <person name="Clark T."/>
            <person name="Cassidy-Hanley D."/>
            <person name="Inman J."/>
        </authorList>
    </citation>
    <scope>NUCLEOTIDE SEQUENCE [LARGE SCALE GENOMIC DNA]</scope>
    <source>
        <strain evidence="5 6">G5</strain>
    </source>
</reference>
<dbReference type="Gene3D" id="2.10.220.10">
    <property type="entry name" value="Hormone Receptor, Insulin-like Growth Factor Receptor 1, Chain A, domain 2"/>
    <property type="match status" value="2"/>
</dbReference>
<dbReference type="InterPro" id="IPR011936">
    <property type="entry name" value="Myxo_disulph_rpt"/>
</dbReference>
<dbReference type="GeneID" id="14907315"/>
<dbReference type="SMART" id="SM00261">
    <property type="entry name" value="FU"/>
    <property type="match status" value="5"/>
</dbReference>
<dbReference type="PANTHER" id="PTHR46130">
    <property type="entry name" value="LAMGL DOMAIN-CONTAINING PROTEIN"/>
    <property type="match status" value="1"/>
</dbReference>
<name>G0QUB4_ICHMU</name>
<dbReference type="CDD" id="cd00064">
    <property type="entry name" value="FU"/>
    <property type="match status" value="2"/>
</dbReference>
<evidence type="ECO:0008006" key="7">
    <source>
        <dbReference type="Google" id="ProtNLM"/>
    </source>
</evidence>
<feature type="transmembrane region" description="Helical" evidence="4">
    <location>
        <begin position="1479"/>
        <end position="1496"/>
    </location>
</feature>
<organism evidence="5 6">
    <name type="scientific">Ichthyophthirius multifiliis</name>
    <name type="common">White spot disease agent</name>
    <name type="synonym">Ich</name>
    <dbReference type="NCBI Taxonomy" id="5932"/>
    <lineage>
        <taxon>Eukaryota</taxon>
        <taxon>Sar</taxon>
        <taxon>Alveolata</taxon>
        <taxon>Ciliophora</taxon>
        <taxon>Intramacronucleata</taxon>
        <taxon>Oligohymenophorea</taxon>
        <taxon>Hymenostomatida</taxon>
        <taxon>Ophryoglenina</taxon>
        <taxon>Ichthyophthirius</taxon>
    </lineage>
</organism>
<dbReference type="InterPro" id="IPR009030">
    <property type="entry name" value="Growth_fac_rcpt_cys_sf"/>
</dbReference>
<dbReference type="InterPro" id="IPR043543">
    <property type="entry name" value="PAPPA/PAPPA2"/>
</dbReference>
<feature type="transmembrane region" description="Helical" evidence="4">
    <location>
        <begin position="1422"/>
        <end position="1441"/>
    </location>
</feature>
<keyword evidence="3" id="KW-1015">Disulfide bond</keyword>